<keyword evidence="4 8" id="KW-0276">Fatty acid metabolism</keyword>
<organism evidence="10 11">
    <name type="scientific">Paraflavisolibacter caeni</name>
    <dbReference type="NCBI Taxonomy" id="2982496"/>
    <lineage>
        <taxon>Bacteria</taxon>
        <taxon>Pseudomonadati</taxon>
        <taxon>Bacteroidota</taxon>
        <taxon>Chitinophagia</taxon>
        <taxon>Chitinophagales</taxon>
        <taxon>Chitinophagaceae</taxon>
        <taxon>Paraflavisolibacter</taxon>
    </lineage>
</organism>
<evidence type="ECO:0000256" key="7">
    <source>
        <dbReference type="ARBA" id="ARBA00023160"/>
    </source>
</evidence>
<dbReference type="InterPro" id="IPR004568">
    <property type="entry name" value="Ppantetheine-prot_Trfase_dom"/>
</dbReference>
<dbReference type="EC" id="2.7.8.7" evidence="8"/>
<sequence length="124" mass="13816">MIVGIGCDIVEHRITEQLEWHSDTKVLKRIFSTQELDLYDKEKSSRFLAGRFAAKEAVLKCIGTGMQDGISLLDIQILPNSLGKPYINLTGQIKIISDEMGINLWHISITHSSNNSVAFVIAES</sequence>
<dbReference type="GO" id="GO:0005737">
    <property type="term" value="C:cytoplasm"/>
    <property type="evidence" value="ECO:0007669"/>
    <property type="project" value="UniProtKB-SubCell"/>
</dbReference>
<dbReference type="InterPro" id="IPR037143">
    <property type="entry name" value="4-PPantetheinyl_Trfase_dom_sf"/>
</dbReference>
<evidence type="ECO:0000313" key="11">
    <source>
        <dbReference type="Proteomes" id="UP001155483"/>
    </source>
</evidence>
<evidence type="ECO:0000256" key="8">
    <source>
        <dbReference type="HAMAP-Rule" id="MF_00101"/>
    </source>
</evidence>
<dbReference type="InterPro" id="IPR008278">
    <property type="entry name" value="4-PPantetheinyl_Trfase_dom"/>
</dbReference>
<keyword evidence="6 8" id="KW-0443">Lipid metabolism</keyword>
<dbReference type="InterPro" id="IPR002582">
    <property type="entry name" value="ACPS"/>
</dbReference>
<accession>A0A9X3BFX5</accession>
<reference evidence="10" key="1">
    <citation type="submission" date="2022-09" db="EMBL/GenBank/DDBJ databases">
        <authorList>
            <person name="Yuan C."/>
            <person name="Ke Z."/>
        </authorList>
    </citation>
    <scope>NUCLEOTIDE SEQUENCE</scope>
    <source>
        <strain evidence="10">LB-8</strain>
    </source>
</reference>
<dbReference type="HAMAP" id="MF_00101">
    <property type="entry name" value="AcpS"/>
    <property type="match status" value="1"/>
</dbReference>
<comment type="cofactor">
    <cofactor evidence="8">
        <name>Mg(2+)</name>
        <dbReference type="ChEBI" id="CHEBI:18420"/>
    </cofactor>
</comment>
<evidence type="ECO:0000256" key="3">
    <source>
        <dbReference type="ARBA" id="ARBA00022723"/>
    </source>
</evidence>
<dbReference type="Pfam" id="PF01648">
    <property type="entry name" value="ACPS"/>
    <property type="match status" value="1"/>
</dbReference>
<dbReference type="GO" id="GO:0008897">
    <property type="term" value="F:holo-[acyl-carrier-protein] synthase activity"/>
    <property type="evidence" value="ECO:0007669"/>
    <property type="project" value="UniProtKB-UniRule"/>
</dbReference>
<keyword evidence="2 8" id="KW-0808">Transferase</keyword>
<dbReference type="RefSeq" id="WP_279297261.1">
    <property type="nucleotide sequence ID" value="NZ_JAOTIF010000008.1"/>
</dbReference>
<keyword evidence="11" id="KW-1185">Reference proteome</keyword>
<comment type="subcellular location">
    <subcellularLocation>
        <location evidence="8">Cytoplasm</location>
    </subcellularLocation>
</comment>
<keyword evidence="7 8" id="KW-0275">Fatty acid biosynthesis</keyword>
<evidence type="ECO:0000256" key="1">
    <source>
        <dbReference type="ARBA" id="ARBA00022516"/>
    </source>
</evidence>
<evidence type="ECO:0000259" key="9">
    <source>
        <dbReference type="Pfam" id="PF01648"/>
    </source>
</evidence>
<keyword evidence="8" id="KW-0963">Cytoplasm</keyword>
<keyword evidence="5 8" id="KW-0460">Magnesium</keyword>
<evidence type="ECO:0000256" key="6">
    <source>
        <dbReference type="ARBA" id="ARBA00023098"/>
    </source>
</evidence>
<comment type="similarity">
    <text evidence="8">Belongs to the P-Pant transferase superfamily. AcpS family.</text>
</comment>
<feature type="binding site" evidence="8">
    <location>
        <position position="8"/>
    </location>
    <ligand>
        <name>Mg(2+)</name>
        <dbReference type="ChEBI" id="CHEBI:18420"/>
    </ligand>
</feature>
<dbReference type="GO" id="GO:0000287">
    <property type="term" value="F:magnesium ion binding"/>
    <property type="evidence" value="ECO:0007669"/>
    <property type="project" value="UniProtKB-UniRule"/>
</dbReference>
<evidence type="ECO:0000256" key="4">
    <source>
        <dbReference type="ARBA" id="ARBA00022832"/>
    </source>
</evidence>
<evidence type="ECO:0000256" key="2">
    <source>
        <dbReference type="ARBA" id="ARBA00022679"/>
    </source>
</evidence>
<dbReference type="SUPFAM" id="SSF56214">
    <property type="entry name" value="4'-phosphopantetheinyl transferase"/>
    <property type="match status" value="1"/>
</dbReference>
<dbReference type="NCBIfam" id="TIGR00556">
    <property type="entry name" value="pantethn_trn"/>
    <property type="match status" value="1"/>
</dbReference>
<keyword evidence="3 8" id="KW-0479">Metal-binding</keyword>
<evidence type="ECO:0000313" key="10">
    <source>
        <dbReference type="EMBL" id="MCU7549819.1"/>
    </source>
</evidence>
<dbReference type="Proteomes" id="UP001155483">
    <property type="component" value="Unassembled WGS sequence"/>
</dbReference>
<dbReference type="Gene3D" id="3.90.470.20">
    <property type="entry name" value="4'-phosphopantetheinyl transferase domain"/>
    <property type="match status" value="1"/>
</dbReference>
<protein>
    <recommendedName>
        <fullName evidence="8">Holo-[acyl-carrier-protein] synthase</fullName>
        <shortName evidence="8">Holo-ACP synthase</shortName>
        <ecNumber evidence="8">2.7.8.7</ecNumber>
    </recommendedName>
    <alternativeName>
        <fullName evidence="8">4'-phosphopantetheinyl transferase AcpS</fullName>
    </alternativeName>
</protein>
<name>A0A9X3BFX5_9BACT</name>
<comment type="function">
    <text evidence="8">Transfers the 4'-phosphopantetheine moiety from coenzyme A to a Ser of acyl-carrier-protein.</text>
</comment>
<dbReference type="EMBL" id="JAOTIF010000008">
    <property type="protein sequence ID" value="MCU7549819.1"/>
    <property type="molecule type" value="Genomic_DNA"/>
</dbReference>
<proteinExistence type="inferred from homology"/>
<reference evidence="10" key="2">
    <citation type="submission" date="2023-04" db="EMBL/GenBank/DDBJ databases">
        <title>Paracnuella aquatica gen. nov., sp. nov., a member of the family Chitinophagaceae isolated from a hot spring.</title>
        <authorList>
            <person name="Wang C."/>
        </authorList>
    </citation>
    <scope>NUCLEOTIDE SEQUENCE</scope>
    <source>
        <strain evidence="10">LB-8</strain>
    </source>
</reference>
<evidence type="ECO:0000256" key="5">
    <source>
        <dbReference type="ARBA" id="ARBA00022842"/>
    </source>
</evidence>
<gene>
    <name evidence="8 10" type="primary">acpS</name>
    <name evidence="10" type="ORF">OCK74_11875</name>
</gene>
<comment type="caution">
    <text evidence="10">The sequence shown here is derived from an EMBL/GenBank/DDBJ whole genome shotgun (WGS) entry which is preliminary data.</text>
</comment>
<dbReference type="AlphaFoldDB" id="A0A9X3BFX5"/>
<feature type="binding site" evidence="8">
    <location>
        <position position="56"/>
    </location>
    <ligand>
        <name>Mg(2+)</name>
        <dbReference type="ChEBI" id="CHEBI:18420"/>
    </ligand>
</feature>
<dbReference type="GO" id="GO:0006633">
    <property type="term" value="P:fatty acid biosynthetic process"/>
    <property type="evidence" value="ECO:0007669"/>
    <property type="project" value="UniProtKB-UniRule"/>
</dbReference>
<keyword evidence="1 8" id="KW-0444">Lipid biosynthesis</keyword>
<dbReference type="NCBIfam" id="TIGR00516">
    <property type="entry name" value="acpS"/>
    <property type="match status" value="1"/>
</dbReference>
<comment type="catalytic activity">
    <reaction evidence="8">
        <text>apo-[ACP] + CoA = holo-[ACP] + adenosine 3',5'-bisphosphate + H(+)</text>
        <dbReference type="Rhea" id="RHEA:12068"/>
        <dbReference type="Rhea" id="RHEA-COMP:9685"/>
        <dbReference type="Rhea" id="RHEA-COMP:9690"/>
        <dbReference type="ChEBI" id="CHEBI:15378"/>
        <dbReference type="ChEBI" id="CHEBI:29999"/>
        <dbReference type="ChEBI" id="CHEBI:57287"/>
        <dbReference type="ChEBI" id="CHEBI:58343"/>
        <dbReference type="ChEBI" id="CHEBI:64479"/>
        <dbReference type="EC" id="2.7.8.7"/>
    </reaction>
</comment>
<feature type="domain" description="4'-phosphopantetheinyl transferase" evidence="9">
    <location>
        <begin position="4"/>
        <end position="97"/>
    </location>
</feature>